<dbReference type="Gene3D" id="1.10.287.130">
    <property type="match status" value="1"/>
</dbReference>
<dbReference type="EC" id="2.7.13.3" evidence="2"/>
<proteinExistence type="predicted"/>
<comment type="caution">
    <text evidence="12">The sequence shown here is derived from an EMBL/GenBank/DDBJ whole genome shotgun (WGS) entry which is preliminary data.</text>
</comment>
<protein>
    <recommendedName>
        <fullName evidence="2">histidine kinase</fullName>
        <ecNumber evidence="2">2.7.13.3</ecNumber>
    </recommendedName>
</protein>
<dbReference type="InterPro" id="IPR004358">
    <property type="entry name" value="Sig_transdc_His_kin-like_C"/>
</dbReference>
<feature type="domain" description="PAS" evidence="10">
    <location>
        <begin position="66"/>
        <end position="136"/>
    </location>
</feature>
<reference evidence="12 13" key="1">
    <citation type="submission" date="2019-07" db="EMBL/GenBank/DDBJ databases">
        <title>Whole genome shotgun sequence of Skermanella aerolata NBRC 106429.</title>
        <authorList>
            <person name="Hosoyama A."/>
            <person name="Uohara A."/>
            <person name="Ohji S."/>
            <person name="Ichikawa N."/>
        </authorList>
    </citation>
    <scope>NUCLEOTIDE SEQUENCE [LARGE SCALE GENOMIC DNA]</scope>
    <source>
        <strain evidence="12 13">NBRC 106429</strain>
    </source>
</reference>
<dbReference type="InterPro" id="IPR036097">
    <property type="entry name" value="HisK_dim/P_sf"/>
</dbReference>
<dbReference type="EMBL" id="BJYZ01000007">
    <property type="protein sequence ID" value="GEO37682.1"/>
    <property type="molecule type" value="Genomic_DNA"/>
</dbReference>
<dbReference type="SMART" id="SM00086">
    <property type="entry name" value="PAC"/>
    <property type="match status" value="1"/>
</dbReference>
<dbReference type="Gene3D" id="3.40.50.2300">
    <property type="match status" value="1"/>
</dbReference>
<accession>A0A512DMH8</accession>
<dbReference type="CDD" id="cd00082">
    <property type="entry name" value="HisKA"/>
    <property type="match status" value="1"/>
</dbReference>
<dbReference type="InterPro" id="IPR000700">
    <property type="entry name" value="PAS-assoc_C"/>
</dbReference>
<keyword evidence="4" id="KW-0808">Transferase</keyword>
<evidence type="ECO:0000256" key="2">
    <source>
        <dbReference type="ARBA" id="ARBA00012438"/>
    </source>
</evidence>
<dbReference type="InterPro" id="IPR036890">
    <property type="entry name" value="HATPase_C_sf"/>
</dbReference>
<evidence type="ECO:0000256" key="7">
    <source>
        <dbReference type="SAM" id="Coils"/>
    </source>
</evidence>
<dbReference type="PROSITE" id="PS50113">
    <property type="entry name" value="PAC"/>
    <property type="match status" value="1"/>
</dbReference>
<feature type="domain" description="Histidine kinase" evidence="8">
    <location>
        <begin position="216"/>
        <end position="429"/>
    </location>
</feature>
<evidence type="ECO:0000313" key="12">
    <source>
        <dbReference type="EMBL" id="GEO37682.1"/>
    </source>
</evidence>
<dbReference type="AlphaFoldDB" id="A0A512DMH8"/>
<dbReference type="SMART" id="SM00387">
    <property type="entry name" value="HATPase_c"/>
    <property type="match status" value="1"/>
</dbReference>
<keyword evidence="5" id="KW-0418">Kinase</keyword>
<feature type="domain" description="Response regulatory" evidence="9">
    <location>
        <begin position="450"/>
        <end position="565"/>
    </location>
</feature>
<dbReference type="Gene3D" id="3.30.565.10">
    <property type="entry name" value="Histidine kinase-like ATPase, C-terminal domain"/>
    <property type="match status" value="1"/>
</dbReference>
<dbReference type="SUPFAM" id="SSF47384">
    <property type="entry name" value="Homodimeric domain of signal transducing histidine kinase"/>
    <property type="match status" value="1"/>
</dbReference>
<evidence type="ECO:0000313" key="13">
    <source>
        <dbReference type="Proteomes" id="UP000321523"/>
    </source>
</evidence>
<dbReference type="PANTHER" id="PTHR43047:SF72">
    <property type="entry name" value="OSMOSENSING HISTIDINE PROTEIN KINASE SLN1"/>
    <property type="match status" value="1"/>
</dbReference>
<dbReference type="InterPro" id="IPR005467">
    <property type="entry name" value="His_kinase_dom"/>
</dbReference>
<evidence type="ECO:0000259" key="8">
    <source>
        <dbReference type="PROSITE" id="PS50109"/>
    </source>
</evidence>
<dbReference type="SUPFAM" id="SSF55785">
    <property type="entry name" value="PYP-like sensor domain (PAS domain)"/>
    <property type="match status" value="1"/>
</dbReference>
<evidence type="ECO:0000256" key="3">
    <source>
        <dbReference type="ARBA" id="ARBA00022553"/>
    </source>
</evidence>
<sequence length="567" mass="62051">MAQNSSGTGFPTGPREADLREELAEARKELDRRDEIIAALSRKLDECALAARTAEPAAAQAALRESERRLSAIFAQAAVGLSEIAPDGRFRMVNDQLCSLLGRTREELLRLNVQDVTHPDDLARNLPLFTRLVETGEVFSIEKRYVRADGSHFWAESSVSRIIGADGEALGVIAATVDLTERREAENRLRETRDEAVQARTEAEQASRAKSRFLASVSHDLRQPVTSASLFLDLLKRRPLGPQERELVEPLASSIDSLIGMLNGLLQVARLDAGIVTADPRDFLLDELLQRLFDEFQRPAQAAGLRFHVPPVHLRVRSDPLLLELILRNLISNAIKYTPDGSVSVLTRVEDGHVVLDVTDTGLGIAKEDSERIFDEFYQGAETARDHSRGFGIGLATARRVAALLGIEIVVASEIGRGSTFSLVLAQAESEGTVPSDRRYFGIQGLAGFSALVIDDEPLVLRGLEVMLKSWDVQVHAVRTLSQAKELFRTLDRPLDVVIADYSLAHGERGTDVVAAARRHGTEAAILLTGDTSPERLAEAERSGCRLLHKPVNADTLGAVLKAVCLK</sequence>
<dbReference type="PANTHER" id="PTHR43047">
    <property type="entry name" value="TWO-COMPONENT HISTIDINE PROTEIN KINASE"/>
    <property type="match status" value="1"/>
</dbReference>
<dbReference type="PROSITE" id="PS50109">
    <property type="entry name" value="HIS_KIN"/>
    <property type="match status" value="1"/>
</dbReference>
<dbReference type="NCBIfam" id="TIGR00229">
    <property type="entry name" value="sensory_box"/>
    <property type="match status" value="1"/>
</dbReference>
<dbReference type="InterPro" id="IPR003661">
    <property type="entry name" value="HisK_dim/P_dom"/>
</dbReference>
<dbReference type="GO" id="GO:0009927">
    <property type="term" value="F:histidine phosphotransfer kinase activity"/>
    <property type="evidence" value="ECO:0007669"/>
    <property type="project" value="TreeGrafter"/>
</dbReference>
<gene>
    <name evidence="12" type="ORF">SAE02_18300</name>
</gene>
<evidence type="ECO:0000256" key="1">
    <source>
        <dbReference type="ARBA" id="ARBA00000085"/>
    </source>
</evidence>
<dbReference type="GO" id="GO:0000155">
    <property type="term" value="F:phosphorelay sensor kinase activity"/>
    <property type="evidence" value="ECO:0007669"/>
    <property type="project" value="InterPro"/>
</dbReference>
<evidence type="ECO:0000256" key="6">
    <source>
        <dbReference type="PROSITE-ProRule" id="PRU00169"/>
    </source>
</evidence>
<dbReference type="CDD" id="cd00075">
    <property type="entry name" value="HATPase"/>
    <property type="match status" value="1"/>
</dbReference>
<dbReference type="RefSeq" id="WP_052830860.1">
    <property type="nucleotide sequence ID" value="NZ_BJYZ01000007.1"/>
</dbReference>
<dbReference type="SMART" id="SM00388">
    <property type="entry name" value="HisKA"/>
    <property type="match status" value="1"/>
</dbReference>
<dbReference type="Pfam" id="PF02518">
    <property type="entry name" value="HATPase_c"/>
    <property type="match status" value="1"/>
</dbReference>
<evidence type="ECO:0000256" key="5">
    <source>
        <dbReference type="ARBA" id="ARBA00022777"/>
    </source>
</evidence>
<comment type="catalytic activity">
    <reaction evidence="1">
        <text>ATP + protein L-histidine = ADP + protein N-phospho-L-histidine.</text>
        <dbReference type="EC" id="2.7.13.3"/>
    </reaction>
</comment>
<dbReference type="InterPro" id="IPR001610">
    <property type="entry name" value="PAC"/>
</dbReference>
<dbReference type="PRINTS" id="PR00344">
    <property type="entry name" value="BCTRLSENSOR"/>
</dbReference>
<keyword evidence="3 6" id="KW-0597">Phosphoprotein</keyword>
<feature type="domain" description="PAC" evidence="11">
    <location>
        <begin position="139"/>
        <end position="191"/>
    </location>
</feature>
<dbReference type="OrthoDB" id="7267626at2"/>
<feature type="coiled-coil region" evidence="7">
    <location>
        <begin position="182"/>
        <end position="209"/>
    </location>
</feature>
<evidence type="ECO:0000259" key="9">
    <source>
        <dbReference type="PROSITE" id="PS50110"/>
    </source>
</evidence>
<dbReference type="InterPro" id="IPR035965">
    <property type="entry name" value="PAS-like_dom_sf"/>
</dbReference>
<feature type="modified residue" description="4-aspartylphosphate" evidence="6">
    <location>
        <position position="501"/>
    </location>
</feature>
<evidence type="ECO:0000256" key="4">
    <source>
        <dbReference type="ARBA" id="ARBA00022679"/>
    </source>
</evidence>
<keyword evidence="7" id="KW-0175">Coiled coil</keyword>
<evidence type="ECO:0000259" key="11">
    <source>
        <dbReference type="PROSITE" id="PS50113"/>
    </source>
</evidence>
<dbReference type="Gene3D" id="3.30.450.20">
    <property type="entry name" value="PAS domain"/>
    <property type="match status" value="1"/>
</dbReference>
<dbReference type="InterPro" id="IPR000014">
    <property type="entry name" value="PAS"/>
</dbReference>
<dbReference type="InterPro" id="IPR013655">
    <property type="entry name" value="PAS_fold_3"/>
</dbReference>
<dbReference type="SMART" id="SM00448">
    <property type="entry name" value="REC"/>
    <property type="match status" value="1"/>
</dbReference>
<feature type="coiled-coil region" evidence="7">
    <location>
        <begin position="16"/>
        <end position="43"/>
    </location>
</feature>
<dbReference type="Pfam" id="PF00072">
    <property type="entry name" value="Response_reg"/>
    <property type="match status" value="1"/>
</dbReference>
<dbReference type="PROSITE" id="PS50112">
    <property type="entry name" value="PAS"/>
    <property type="match status" value="1"/>
</dbReference>
<evidence type="ECO:0000259" key="10">
    <source>
        <dbReference type="PROSITE" id="PS50112"/>
    </source>
</evidence>
<dbReference type="CDD" id="cd00156">
    <property type="entry name" value="REC"/>
    <property type="match status" value="1"/>
</dbReference>
<name>A0A512DMH8_9PROT</name>
<dbReference type="CDD" id="cd00130">
    <property type="entry name" value="PAS"/>
    <property type="match status" value="1"/>
</dbReference>
<dbReference type="GO" id="GO:0005886">
    <property type="term" value="C:plasma membrane"/>
    <property type="evidence" value="ECO:0007669"/>
    <property type="project" value="TreeGrafter"/>
</dbReference>
<keyword evidence="13" id="KW-1185">Reference proteome</keyword>
<dbReference type="InterPro" id="IPR011006">
    <property type="entry name" value="CheY-like_superfamily"/>
</dbReference>
<dbReference type="InterPro" id="IPR001789">
    <property type="entry name" value="Sig_transdc_resp-reg_receiver"/>
</dbReference>
<organism evidence="12 13">
    <name type="scientific">Skermanella aerolata</name>
    <dbReference type="NCBI Taxonomy" id="393310"/>
    <lineage>
        <taxon>Bacteria</taxon>
        <taxon>Pseudomonadati</taxon>
        <taxon>Pseudomonadota</taxon>
        <taxon>Alphaproteobacteria</taxon>
        <taxon>Rhodospirillales</taxon>
        <taxon>Azospirillaceae</taxon>
        <taxon>Skermanella</taxon>
    </lineage>
</organism>
<dbReference type="Pfam" id="PF00512">
    <property type="entry name" value="HisKA"/>
    <property type="match status" value="1"/>
</dbReference>
<dbReference type="Proteomes" id="UP000321523">
    <property type="component" value="Unassembled WGS sequence"/>
</dbReference>
<dbReference type="SUPFAM" id="SSF55874">
    <property type="entry name" value="ATPase domain of HSP90 chaperone/DNA topoisomerase II/histidine kinase"/>
    <property type="match status" value="1"/>
</dbReference>
<dbReference type="Pfam" id="PF08447">
    <property type="entry name" value="PAS_3"/>
    <property type="match status" value="1"/>
</dbReference>
<dbReference type="SUPFAM" id="SSF52172">
    <property type="entry name" value="CheY-like"/>
    <property type="match status" value="1"/>
</dbReference>
<dbReference type="SMART" id="SM00091">
    <property type="entry name" value="PAS"/>
    <property type="match status" value="1"/>
</dbReference>
<dbReference type="PROSITE" id="PS50110">
    <property type="entry name" value="RESPONSE_REGULATORY"/>
    <property type="match status" value="1"/>
</dbReference>
<dbReference type="InterPro" id="IPR003594">
    <property type="entry name" value="HATPase_dom"/>
</dbReference>